<name>A0A8S1TST7_PAROT</name>
<proteinExistence type="predicted"/>
<sequence>MMNRTNAQSVQEFCQLNQRIFGKSSLLSQNLINSSQEICNSVQIVIKLEVHQGLVPQALKVAQHQVFLQGFLEWQLEEKLEILFEEQLITYLSELLTISVKNGYKLNPSKRPLIKWQRIKDNARGLILIGQTNTHIACLITNISRDKTQIQPQEDVGNQI</sequence>
<dbReference type="EMBL" id="CAJJDP010000033">
    <property type="protein sequence ID" value="CAD8156881.1"/>
    <property type="molecule type" value="Genomic_DNA"/>
</dbReference>
<evidence type="ECO:0000313" key="1">
    <source>
        <dbReference type="EMBL" id="CAD8156881.1"/>
    </source>
</evidence>
<comment type="caution">
    <text evidence="1">The sequence shown here is derived from an EMBL/GenBank/DDBJ whole genome shotgun (WGS) entry which is preliminary data.</text>
</comment>
<evidence type="ECO:0000313" key="2">
    <source>
        <dbReference type="Proteomes" id="UP000683925"/>
    </source>
</evidence>
<gene>
    <name evidence="1" type="ORF">POCTA_138.1.T0330006</name>
</gene>
<reference evidence="1" key="1">
    <citation type="submission" date="2021-01" db="EMBL/GenBank/DDBJ databases">
        <authorList>
            <consortium name="Genoscope - CEA"/>
            <person name="William W."/>
        </authorList>
    </citation>
    <scope>NUCLEOTIDE SEQUENCE</scope>
</reference>
<organism evidence="1 2">
    <name type="scientific">Paramecium octaurelia</name>
    <dbReference type="NCBI Taxonomy" id="43137"/>
    <lineage>
        <taxon>Eukaryota</taxon>
        <taxon>Sar</taxon>
        <taxon>Alveolata</taxon>
        <taxon>Ciliophora</taxon>
        <taxon>Intramacronucleata</taxon>
        <taxon>Oligohymenophorea</taxon>
        <taxon>Peniculida</taxon>
        <taxon>Parameciidae</taxon>
        <taxon>Paramecium</taxon>
    </lineage>
</organism>
<protein>
    <submittedName>
        <fullName evidence="1">Uncharacterized protein</fullName>
    </submittedName>
</protein>
<accession>A0A8S1TST7</accession>
<keyword evidence="2" id="KW-1185">Reference proteome</keyword>
<dbReference type="Proteomes" id="UP000683925">
    <property type="component" value="Unassembled WGS sequence"/>
</dbReference>
<dbReference type="AlphaFoldDB" id="A0A8S1TST7"/>